<dbReference type="PANTHER" id="PTHR19303:SF71">
    <property type="entry name" value="ZINC FINGER PHD-TYPE DOMAIN-CONTAINING PROTEIN"/>
    <property type="match status" value="1"/>
</dbReference>
<gene>
    <name evidence="3" type="ORF">PAPOLLO_LOCUS3349</name>
</gene>
<dbReference type="Pfam" id="PF03184">
    <property type="entry name" value="DDE_1"/>
    <property type="match status" value="1"/>
</dbReference>
<protein>
    <submittedName>
        <fullName evidence="3">(apollo) hypothetical protein</fullName>
    </submittedName>
</protein>
<keyword evidence="4" id="KW-1185">Reference proteome</keyword>
<feature type="region of interest" description="Disordered" evidence="1">
    <location>
        <begin position="283"/>
        <end position="314"/>
    </location>
</feature>
<feature type="region of interest" description="Disordered" evidence="1">
    <location>
        <begin position="170"/>
        <end position="207"/>
    </location>
</feature>
<dbReference type="OrthoDB" id="4327074at2759"/>
<feature type="domain" description="DDE-1" evidence="2">
    <location>
        <begin position="32"/>
        <end position="139"/>
    </location>
</feature>
<dbReference type="InterPro" id="IPR050863">
    <property type="entry name" value="CenT-Element_Derived"/>
</dbReference>
<feature type="compositionally biased region" description="Polar residues" evidence="1">
    <location>
        <begin position="189"/>
        <end position="207"/>
    </location>
</feature>
<reference evidence="3" key="1">
    <citation type="submission" date="2021-04" db="EMBL/GenBank/DDBJ databases">
        <authorList>
            <person name="Tunstrom K."/>
        </authorList>
    </citation>
    <scope>NUCLEOTIDE SEQUENCE</scope>
</reference>
<feature type="compositionally biased region" description="Acidic residues" evidence="1">
    <location>
        <begin position="253"/>
        <end position="264"/>
    </location>
</feature>
<dbReference type="PANTHER" id="PTHR19303">
    <property type="entry name" value="TRANSPOSON"/>
    <property type="match status" value="1"/>
</dbReference>
<feature type="region of interest" description="Disordered" evidence="1">
    <location>
        <begin position="347"/>
        <end position="376"/>
    </location>
</feature>
<dbReference type="GO" id="GO:0005634">
    <property type="term" value="C:nucleus"/>
    <property type="evidence" value="ECO:0007669"/>
    <property type="project" value="TreeGrafter"/>
</dbReference>
<accession>A0A8S3W861</accession>
<dbReference type="EMBL" id="CAJQZP010000212">
    <property type="protein sequence ID" value="CAG4946549.1"/>
    <property type="molecule type" value="Genomic_DNA"/>
</dbReference>
<dbReference type="GO" id="GO:0003677">
    <property type="term" value="F:DNA binding"/>
    <property type="evidence" value="ECO:0007669"/>
    <property type="project" value="TreeGrafter"/>
</dbReference>
<dbReference type="InterPro" id="IPR004875">
    <property type="entry name" value="DDE_SF_endonuclease_dom"/>
</dbReference>
<name>A0A8S3W861_PARAO</name>
<evidence type="ECO:0000313" key="4">
    <source>
        <dbReference type="Proteomes" id="UP000691718"/>
    </source>
</evidence>
<proteinExistence type="predicted"/>
<evidence type="ECO:0000259" key="2">
    <source>
        <dbReference type="Pfam" id="PF03184"/>
    </source>
</evidence>
<feature type="region of interest" description="Disordered" evidence="1">
    <location>
        <begin position="224"/>
        <end position="267"/>
    </location>
</feature>
<dbReference type="AlphaFoldDB" id="A0A8S3W861"/>
<comment type="caution">
    <text evidence="3">The sequence shown here is derived from an EMBL/GenBank/DDBJ whole genome shotgun (WGS) entry which is preliminary data.</text>
</comment>
<organism evidence="3 4">
    <name type="scientific">Parnassius apollo</name>
    <name type="common">Apollo butterfly</name>
    <name type="synonym">Papilio apollo</name>
    <dbReference type="NCBI Taxonomy" id="110799"/>
    <lineage>
        <taxon>Eukaryota</taxon>
        <taxon>Metazoa</taxon>
        <taxon>Ecdysozoa</taxon>
        <taxon>Arthropoda</taxon>
        <taxon>Hexapoda</taxon>
        <taxon>Insecta</taxon>
        <taxon>Pterygota</taxon>
        <taxon>Neoptera</taxon>
        <taxon>Endopterygota</taxon>
        <taxon>Lepidoptera</taxon>
        <taxon>Glossata</taxon>
        <taxon>Ditrysia</taxon>
        <taxon>Papilionoidea</taxon>
        <taxon>Papilionidae</taxon>
        <taxon>Parnassiinae</taxon>
        <taxon>Parnassini</taxon>
        <taxon>Parnassius</taxon>
        <taxon>Parnassius</taxon>
    </lineage>
</organism>
<sequence length="376" mass="41924">MRNYKRKSDRGTKSVELIQRAADLVINENKSLTQHFIKRVRPSKEFPILLVLDNRSSHLSVPTLDLAKENGVVMLSFPPHCSHKLQPLDVSVYGPFKRYLSSAQDAWMRNKAGKTMTIYDIPGIVRTSLPLALTPSNIMSGFEKTGIFPFNQHKFNDADFASSYVTDRPMETVSNEPQPSTSSTPPPTILSNPQPSRPLDSQPSTSYDAQISISVDPHECFSPEIVRPLPKAGPRNEEEVFSQCSDGDKKWEEEEETESSDESIFDSSKSCKNRLAVSREPLELPHKLPLKNQADSNEVMPSRQISTEKDNPNSPDVIQDYGMYPDIADNLLVDVDTTPSVSLLRSSAPTPNLSIQEIPTLRNENVASSPSNELQT</sequence>
<dbReference type="Proteomes" id="UP000691718">
    <property type="component" value="Unassembled WGS sequence"/>
</dbReference>
<evidence type="ECO:0000313" key="3">
    <source>
        <dbReference type="EMBL" id="CAG4946549.1"/>
    </source>
</evidence>
<evidence type="ECO:0000256" key="1">
    <source>
        <dbReference type="SAM" id="MobiDB-lite"/>
    </source>
</evidence>